<dbReference type="AlphaFoldDB" id="A0A8J2HAA2"/>
<proteinExistence type="predicted"/>
<evidence type="ECO:0000313" key="2">
    <source>
        <dbReference type="Proteomes" id="UP000786811"/>
    </source>
</evidence>
<evidence type="ECO:0008006" key="3">
    <source>
        <dbReference type="Google" id="ProtNLM"/>
    </source>
</evidence>
<accession>A0A8J2HAA2</accession>
<gene>
    <name evidence="1" type="ORF">HICCMSTLAB_LOCUS3904</name>
</gene>
<dbReference type="OrthoDB" id="10291298at2759"/>
<dbReference type="Proteomes" id="UP000786811">
    <property type="component" value="Unassembled WGS sequence"/>
</dbReference>
<sequence length="463" mass="54452">MKRSHDPDAASTSKQRKECDIEKILSDVCIPEHVWKIIFSLMKDQNKLLKLRSTNKFFDSLITSKIYSEKLWEKLSYQHKIIPWHRQIAASVRLLHFPETDETLANHERWRKIYFGYRKWVQTPNIRRSPELLSLIRTESMIKKFTCVAAWGGFTASAINKGMISVYFNLQYLTELSLPTLSKYLKVEKLEFWKQKNASVIIYGRLESGQVLFWNVWDGEIINSNAPFYENIRCMDHSDLISINNNLSKLIDYYYIEETEEIIGDHYRILGLSQLRTNLEEYKILDFFSNPEYVVVAYKSESKLLIVKIKIIMEQDYKLYQFHDSWTIELDGSFTESLICHIPICDIVLLADGQQLFMLTPERYFDEVRYHVSTLKFQKEITSLKMFCNCIIIGYVDGTIKTIYIDDYQTYEKHGHGADTTEVEYTLDVGNNAVMDIDISTKKNYKLYIVAVTKSTTYQLTFE</sequence>
<dbReference type="EMBL" id="CAJNRD030001118">
    <property type="protein sequence ID" value="CAG5083691.1"/>
    <property type="molecule type" value="Genomic_DNA"/>
</dbReference>
<organism evidence="1 2">
    <name type="scientific">Cotesia congregata</name>
    <name type="common">Parasitoid wasp</name>
    <name type="synonym">Apanteles congregatus</name>
    <dbReference type="NCBI Taxonomy" id="51543"/>
    <lineage>
        <taxon>Eukaryota</taxon>
        <taxon>Metazoa</taxon>
        <taxon>Ecdysozoa</taxon>
        <taxon>Arthropoda</taxon>
        <taxon>Hexapoda</taxon>
        <taxon>Insecta</taxon>
        <taxon>Pterygota</taxon>
        <taxon>Neoptera</taxon>
        <taxon>Endopterygota</taxon>
        <taxon>Hymenoptera</taxon>
        <taxon>Apocrita</taxon>
        <taxon>Ichneumonoidea</taxon>
        <taxon>Braconidae</taxon>
        <taxon>Microgastrinae</taxon>
        <taxon>Cotesia</taxon>
    </lineage>
</organism>
<reference evidence="1" key="1">
    <citation type="submission" date="2021-04" db="EMBL/GenBank/DDBJ databases">
        <authorList>
            <person name="Chebbi M.A.C M."/>
        </authorList>
    </citation>
    <scope>NUCLEOTIDE SEQUENCE</scope>
</reference>
<protein>
    <recommendedName>
        <fullName evidence="3">F-box domain-containing protein</fullName>
    </recommendedName>
</protein>
<evidence type="ECO:0000313" key="1">
    <source>
        <dbReference type="EMBL" id="CAG5083691.1"/>
    </source>
</evidence>
<name>A0A8J2HAA2_COTCN</name>
<keyword evidence="2" id="KW-1185">Reference proteome</keyword>
<comment type="caution">
    <text evidence="1">The sequence shown here is derived from an EMBL/GenBank/DDBJ whole genome shotgun (WGS) entry which is preliminary data.</text>
</comment>